<proteinExistence type="predicted"/>
<keyword evidence="2" id="KW-1185">Reference proteome</keyword>
<name>A0ACB9RM58_9MYRT</name>
<dbReference type="Proteomes" id="UP001057402">
    <property type="component" value="Chromosome 3"/>
</dbReference>
<dbReference type="EMBL" id="CM042882">
    <property type="protein sequence ID" value="KAI4380221.1"/>
    <property type="molecule type" value="Genomic_DNA"/>
</dbReference>
<sequence>MASSTAPRNHRAELPTIPSCHRTFRTALPWHLEPLSVSLWVWSSLDAYTFTSVLSACRALSSYLAFEEIEHKDVISWNVLISSFLKTGFVKEGIGVFRQMQTENVFVSKKYKKAFQIMSSMRSNIISRTTALIACSENSDFSTGKQILRMLLRFGFTMDSQLSKALLDMYAKCGNINTTKIMFDRISKKYVFTLTTMIDEYGIWAQRI</sequence>
<protein>
    <submittedName>
        <fullName evidence="1">Uncharacterized protein</fullName>
    </submittedName>
</protein>
<organism evidence="1 2">
    <name type="scientific">Melastoma candidum</name>
    <dbReference type="NCBI Taxonomy" id="119954"/>
    <lineage>
        <taxon>Eukaryota</taxon>
        <taxon>Viridiplantae</taxon>
        <taxon>Streptophyta</taxon>
        <taxon>Embryophyta</taxon>
        <taxon>Tracheophyta</taxon>
        <taxon>Spermatophyta</taxon>
        <taxon>Magnoliopsida</taxon>
        <taxon>eudicotyledons</taxon>
        <taxon>Gunneridae</taxon>
        <taxon>Pentapetalae</taxon>
        <taxon>rosids</taxon>
        <taxon>malvids</taxon>
        <taxon>Myrtales</taxon>
        <taxon>Melastomataceae</taxon>
        <taxon>Melastomatoideae</taxon>
        <taxon>Melastomateae</taxon>
        <taxon>Melastoma</taxon>
    </lineage>
</organism>
<comment type="caution">
    <text evidence="1">The sequence shown here is derived from an EMBL/GenBank/DDBJ whole genome shotgun (WGS) entry which is preliminary data.</text>
</comment>
<reference evidence="2" key="1">
    <citation type="journal article" date="2023" name="Front. Plant Sci.">
        <title>Chromosomal-level genome assembly of Melastoma candidum provides insights into trichome evolution.</title>
        <authorList>
            <person name="Zhong Y."/>
            <person name="Wu W."/>
            <person name="Sun C."/>
            <person name="Zou P."/>
            <person name="Liu Y."/>
            <person name="Dai S."/>
            <person name="Zhou R."/>
        </authorList>
    </citation>
    <scope>NUCLEOTIDE SEQUENCE [LARGE SCALE GENOMIC DNA]</scope>
</reference>
<accession>A0ACB9RM58</accession>
<evidence type="ECO:0000313" key="1">
    <source>
        <dbReference type="EMBL" id="KAI4380221.1"/>
    </source>
</evidence>
<evidence type="ECO:0000313" key="2">
    <source>
        <dbReference type="Proteomes" id="UP001057402"/>
    </source>
</evidence>
<gene>
    <name evidence="1" type="ORF">MLD38_006437</name>
</gene>